<keyword evidence="2" id="KW-0472">Membrane</keyword>
<accession>Q23RH9</accession>
<keyword evidence="1" id="KW-0802">TPR repeat</keyword>
<organism evidence="3 4">
    <name type="scientific">Tetrahymena thermophila (strain SB210)</name>
    <dbReference type="NCBI Taxonomy" id="312017"/>
    <lineage>
        <taxon>Eukaryota</taxon>
        <taxon>Sar</taxon>
        <taxon>Alveolata</taxon>
        <taxon>Ciliophora</taxon>
        <taxon>Intramacronucleata</taxon>
        <taxon>Oligohymenophorea</taxon>
        <taxon>Hymenostomatida</taxon>
        <taxon>Tetrahymenina</taxon>
        <taxon>Tetrahymenidae</taxon>
        <taxon>Tetrahymena</taxon>
    </lineage>
</organism>
<protein>
    <submittedName>
        <fullName evidence="3">Transmembrane protein, putative</fullName>
    </submittedName>
</protein>
<dbReference type="KEGG" id="tet:TTHERM_00387110"/>
<evidence type="ECO:0000256" key="2">
    <source>
        <dbReference type="SAM" id="Phobius"/>
    </source>
</evidence>
<proteinExistence type="predicted"/>
<dbReference type="AlphaFoldDB" id="Q23RH9"/>
<dbReference type="EMBL" id="GG662644">
    <property type="protein sequence ID" value="EAR99069.1"/>
    <property type="molecule type" value="Genomic_DNA"/>
</dbReference>
<dbReference type="SUPFAM" id="SSF48452">
    <property type="entry name" value="TPR-like"/>
    <property type="match status" value="2"/>
</dbReference>
<feature type="transmembrane region" description="Helical" evidence="2">
    <location>
        <begin position="75"/>
        <end position="95"/>
    </location>
</feature>
<dbReference type="HOGENOM" id="CLU_757574_0_0_1"/>
<reference evidence="4" key="1">
    <citation type="journal article" date="2006" name="PLoS Biol.">
        <title>Macronuclear genome sequence of the ciliate Tetrahymena thermophila, a model eukaryote.</title>
        <authorList>
            <person name="Eisen J.A."/>
            <person name="Coyne R.S."/>
            <person name="Wu M."/>
            <person name="Wu D."/>
            <person name="Thiagarajan M."/>
            <person name="Wortman J.R."/>
            <person name="Badger J.H."/>
            <person name="Ren Q."/>
            <person name="Amedeo P."/>
            <person name="Jones K.M."/>
            <person name="Tallon L.J."/>
            <person name="Delcher A.L."/>
            <person name="Salzberg S.L."/>
            <person name="Silva J.C."/>
            <person name="Haas B.J."/>
            <person name="Majoros W.H."/>
            <person name="Farzad M."/>
            <person name="Carlton J.M."/>
            <person name="Smith R.K. Jr."/>
            <person name="Garg J."/>
            <person name="Pearlman R.E."/>
            <person name="Karrer K.M."/>
            <person name="Sun L."/>
            <person name="Manning G."/>
            <person name="Elde N.C."/>
            <person name="Turkewitz A.P."/>
            <person name="Asai D.J."/>
            <person name="Wilkes D.E."/>
            <person name="Wang Y."/>
            <person name="Cai H."/>
            <person name="Collins K."/>
            <person name="Stewart B.A."/>
            <person name="Lee S.R."/>
            <person name="Wilamowska K."/>
            <person name="Weinberg Z."/>
            <person name="Ruzzo W.L."/>
            <person name="Wloga D."/>
            <person name="Gaertig J."/>
            <person name="Frankel J."/>
            <person name="Tsao C.-C."/>
            <person name="Gorovsky M.A."/>
            <person name="Keeling P.J."/>
            <person name="Waller R.F."/>
            <person name="Patron N.J."/>
            <person name="Cherry J.M."/>
            <person name="Stover N.A."/>
            <person name="Krieger C.J."/>
            <person name="del Toro C."/>
            <person name="Ryder H.F."/>
            <person name="Williamson S.C."/>
            <person name="Barbeau R.A."/>
            <person name="Hamilton E.P."/>
            <person name="Orias E."/>
        </authorList>
    </citation>
    <scope>NUCLEOTIDE SEQUENCE [LARGE SCALE GENOMIC DNA]</scope>
    <source>
        <strain evidence="4">SB210</strain>
    </source>
</reference>
<feature type="repeat" description="TPR" evidence="1">
    <location>
        <begin position="242"/>
        <end position="275"/>
    </location>
</feature>
<evidence type="ECO:0000313" key="3">
    <source>
        <dbReference type="EMBL" id="EAR99069.1"/>
    </source>
</evidence>
<gene>
    <name evidence="3" type="ORF">TTHERM_00387110</name>
</gene>
<name>Q23RH9_TETTS</name>
<dbReference type="Gene3D" id="1.25.40.10">
    <property type="entry name" value="Tetratricopeptide repeat domain"/>
    <property type="match status" value="1"/>
</dbReference>
<dbReference type="Proteomes" id="UP000009168">
    <property type="component" value="Unassembled WGS sequence"/>
</dbReference>
<dbReference type="InterPro" id="IPR011990">
    <property type="entry name" value="TPR-like_helical_dom_sf"/>
</dbReference>
<dbReference type="InParanoid" id="Q23RH9"/>
<dbReference type="RefSeq" id="XP_001019314.1">
    <property type="nucleotide sequence ID" value="XM_001019314.2"/>
</dbReference>
<dbReference type="GeneID" id="7825980"/>
<keyword evidence="2" id="KW-1133">Transmembrane helix</keyword>
<evidence type="ECO:0000313" key="4">
    <source>
        <dbReference type="Proteomes" id="UP000009168"/>
    </source>
</evidence>
<dbReference type="InterPro" id="IPR019734">
    <property type="entry name" value="TPR_rpt"/>
</dbReference>
<dbReference type="PROSITE" id="PS50005">
    <property type="entry name" value="TPR"/>
    <property type="match status" value="1"/>
</dbReference>
<sequence>MNKLIFTNKIIGQNLRFSNPCLPKSTIQFSKQSMYKPLCQYQFTKYRFGSKQISSGRPHIDPVFQQQLQSSSKKITYLLVGAGALLGGYFGLNWIKQKSLILQEEEQQQQTKYQVEKAIDNEEYSEEIALLEKEVMESSYFSLEYAFILHFSYVKLQMFDKAEALELRMKQYYPKQTLIIQRYIASHYLANQNYVEALKHLIFAASNYNKVSQEDKNHIQNEIEPYLKDIENAEQLSDMTKKDLFQFLGQIYSYLRLYKESEYFFRQSVSLKPQDILSQFELAVSLLHQQYFDESEQILQGILQKPNIDSNLKTLAAEELSIIYLCENNQQKALEVCQMLNLDNEQQCIDMIERIKVKQKKRQGQN</sequence>
<evidence type="ECO:0000256" key="1">
    <source>
        <dbReference type="PROSITE-ProRule" id="PRU00339"/>
    </source>
</evidence>
<keyword evidence="2 3" id="KW-0812">Transmembrane</keyword>
<keyword evidence="4" id="KW-1185">Reference proteome</keyword>